<reference evidence="1 2" key="2">
    <citation type="journal article" date="2019" name="G3 (Bethesda)">
        <title>Hybrid Assembly of the Genome of the Entomopathogenic Nematode Steinernema carpocapsae Identifies the X-Chromosome.</title>
        <authorList>
            <person name="Serra L."/>
            <person name="Macchietto M."/>
            <person name="Macias-Munoz A."/>
            <person name="McGill C.J."/>
            <person name="Rodriguez I.M."/>
            <person name="Rodriguez B."/>
            <person name="Murad R."/>
            <person name="Mortazavi A."/>
        </authorList>
    </citation>
    <scope>NUCLEOTIDE SEQUENCE [LARGE SCALE GENOMIC DNA]</scope>
    <source>
        <strain evidence="1 2">ALL</strain>
    </source>
</reference>
<keyword evidence="2" id="KW-1185">Reference proteome</keyword>
<comment type="caution">
    <text evidence="1">The sequence shown here is derived from an EMBL/GenBank/DDBJ whole genome shotgun (WGS) entry which is preliminary data.</text>
</comment>
<gene>
    <name evidence="1" type="ORF">L596_011955</name>
</gene>
<protein>
    <submittedName>
        <fullName evidence="1">Uncharacterized protein</fullName>
    </submittedName>
</protein>
<dbReference type="Proteomes" id="UP000298663">
    <property type="component" value="Unassembled WGS sequence"/>
</dbReference>
<accession>A0A4U5NWF6</accession>
<reference evidence="1 2" key="1">
    <citation type="journal article" date="2015" name="Genome Biol.">
        <title>Comparative genomics of Steinernema reveals deeply conserved gene regulatory networks.</title>
        <authorList>
            <person name="Dillman A.R."/>
            <person name="Macchietto M."/>
            <person name="Porter C.F."/>
            <person name="Rogers A."/>
            <person name="Williams B."/>
            <person name="Antoshechkin I."/>
            <person name="Lee M.M."/>
            <person name="Goodwin Z."/>
            <person name="Lu X."/>
            <person name="Lewis E.E."/>
            <person name="Goodrich-Blair H."/>
            <person name="Stock S.P."/>
            <person name="Adams B.J."/>
            <person name="Sternberg P.W."/>
            <person name="Mortazavi A."/>
        </authorList>
    </citation>
    <scope>NUCLEOTIDE SEQUENCE [LARGE SCALE GENOMIC DNA]</scope>
    <source>
        <strain evidence="1 2">ALL</strain>
    </source>
</reference>
<evidence type="ECO:0000313" key="1">
    <source>
        <dbReference type="EMBL" id="TKR87581.1"/>
    </source>
</evidence>
<sequence>MANKMMMAVAATAERRRERREGPIYIPRIYTRSDSPVPVIRRRRDAKRVRAKDGDLQHLETNKDYVDVAYVDADSYRGEWGRNA</sequence>
<organism evidence="1 2">
    <name type="scientific">Steinernema carpocapsae</name>
    <name type="common">Entomopathogenic nematode</name>
    <dbReference type="NCBI Taxonomy" id="34508"/>
    <lineage>
        <taxon>Eukaryota</taxon>
        <taxon>Metazoa</taxon>
        <taxon>Ecdysozoa</taxon>
        <taxon>Nematoda</taxon>
        <taxon>Chromadorea</taxon>
        <taxon>Rhabditida</taxon>
        <taxon>Tylenchina</taxon>
        <taxon>Panagrolaimomorpha</taxon>
        <taxon>Strongyloidoidea</taxon>
        <taxon>Steinernematidae</taxon>
        <taxon>Steinernema</taxon>
    </lineage>
</organism>
<evidence type="ECO:0000313" key="2">
    <source>
        <dbReference type="Proteomes" id="UP000298663"/>
    </source>
</evidence>
<dbReference type="EMBL" id="AZBU02000003">
    <property type="protein sequence ID" value="TKR87581.1"/>
    <property type="molecule type" value="Genomic_DNA"/>
</dbReference>
<proteinExistence type="predicted"/>
<name>A0A4U5NWF6_STECR</name>
<dbReference type="AlphaFoldDB" id="A0A4U5NWF6"/>